<dbReference type="InterPro" id="IPR029063">
    <property type="entry name" value="SAM-dependent_MTases_sf"/>
</dbReference>
<evidence type="ECO:0000256" key="5">
    <source>
        <dbReference type="ARBA" id="ARBA00035674"/>
    </source>
</evidence>
<dbReference type="Gene3D" id="3.40.50.150">
    <property type="entry name" value="Vaccinia Virus protein VP39"/>
    <property type="match status" value="1"/>
</dbReference>
<gene>
    <name evidence="9" type="ORF">CYY_002194</name>
</gene>
<evidence type="ECO:0000259" key="8">
    <source>
        <dbReference type="Pfam" id="PF13847"/>
    </source>
</evidence>
<evidence type="ECO:0000256" key="2">
    <source>
        <dbReference type="ARBA" id="ARBA00005189"/>
    </source>
</evidence>
<evidence type="ECO:0000313" key="9">
    <source>
        <dbReference type="EMBL" id="KAF2076516.1"/>
    </source>
</evidence>
<dbReference type="GO" id="GO:0032259">
    <property type="term" value="P:methylation"/>
    <property type="evidence" value="ECO:0007669"/>
    <property type="project" value="UniProtKB-KW"/>
</dbReference>
<evidence type="ECO:0000256" key="1">
    <source>
        <dbReference type="ARBA" id="ARBA00004969"/>
    </source>
</evidence>
<keyword evidence="4" id="KW-0808">Transferase</keyword>
<proteinExistence type="predicted"/>
<dbReference type="GO" id="GO:0000234">
    <property type="term" value="F:phosphoethanolamine N-methyltransferase activity"/>
    <property type="evidence" value="ECO:0007669"/>
    <property type="project" value="UniProtKB-EC"/>
</dbReference>
<dbReference type="OrthoDB" id="18809at2759"/>
<name>A0A8J4UVF1_9MYCE</name>
<comment type="catalytic activity">
    <reaction evidence="7">
        <text>N-methylethanolamine phosphate + S-adenosyl-L-methionine = N,N-dimethylethanolamine phosphate + S-adenosyl-L-homocysteine + H(+)</text>
        <dbReference type="Rhea" id="RHEA:25321"/>
        <dbReference type="ChEBI" id="CHEBI:15378"/>
        <dbReference type="ChEBI" id="CHEBI:57781"/>
        <dbReference type="ChEBI" id="CHEBI:57856"/>
        <dbReference type="ChEBI" id="CHEBI:58641"/>
        <dbReference type="ChEBI" id="CHEBI:59789"/>
        <dbReference type="EC" id="2.1.1.103"/>
    </reaction>
    <physiologicalReaction direction="left-to-right" evidence="7">
        <dbReference type="Rhea" id="RHEA:25322"/>
    </physiologicalReaction>
</comment>
<evidence type="ECO:0000256" key="6">
    <source>
        <dbReference type="ARBA" id="ARBA00047619"/>
    </source>
</evidence>
<comment type="pathway">
    <text evidence="1">Phospholipid metabolism; phosphatidylcholine biosynthesis.</text>
</comment>
<comment type="pathway">
    <text evidence="2">Lipid metabolism.</text>
</comment>
<dbReference type="InterPro" id="IPR025714">
    <property type="entry name" value="Methyltranfer_dom"/>
</dbReference>
<evidence type="ECO:0000256" key="4">
    <source>
        <dbReference type="ARBA" id="ARBA00022679"/>
    </source>
</evidence>
<comment type="catalytic activity">
    <reaction evidence="6">
        <text>N,N-dimethylethanolamine phosphate + S-adenosyl-L-methionine = phosphocholine + S-adenosyl-L-homocysteine + H(+)</text>
        <dbReference type="Rhea" id="RHEA:25325"/>
        <dbReference type="ChEBI" id="CHEBI:15378"/>
        <dbReference type="ChEBI" id="CHEBI:57856"/>
        <dbReference type="ChEBI" id="CHEBI:58641"/>
        <dbReference type="ChEBI" id="CHEBI:59789"/>
        <dbReference type="ChEBI" id="CHEBI:295975"/>
        <dbReference type="EC" id="2.1.1.103"/>
    </reaction>
    <physiologicalReaction direction="left-to-right" evidence="6">
        <dbReference type="Rhea" id="RHEA:25326"/>
    </physiologicalReaction>
</comment>
<dbReference type="SUPFAM" id="SSF53335">
    <property type="entry name" value="S-adenosyl-L-methionine-dependent methyltransferases"/>
    <property type="match status" value="1"/>
</dbReference>
<dbReference type="PANTHER" id="PTHR44307:SF2">
    <property type="entry name" value="PHOSPHOETHANOLAMINE METHYLTRANSFERASE ISOFORM X1"/>
    <property type="match status" value="1"/>
</dbReference>
<sequence>MIASEQYSYKEQTANGWGDAIKSYTLFAQNFTSFYSTDAIDLTLGKDSRSSNIKVLDVACGTGQLTFKAYNKLAKGQNNYVLGTDFSNVMIDFMNHAIQENQLKNIDAKVMDGQNLKELVDNTFDYAYSIFGLTFFIDRSKGFKEMHRVLNTGGKICIGTWCHDAAYFKILKEVSAQFLAEPLPFEGSAFSLSDKDQLQSELEAAGFKDIEIHTTVHNLSLNNYEEVFDYFENNPIYLRVKESINEAQRTDFDNRIIQYIKTTYNSLHLPAGAFIAIGTK</sequence>
<protein>
    <recommendedName>
        <fullName evidence="5">phosphoethanolamine N-methyltransferase</fullName>
        <ecNumber evidence="5">2.1.1.103</ecNumber>
    </recommendedName>
</protein>
<dbReference type="CDD" id="cd02440">
    <property type="entry name" value="AdoMet_MTases"/>
    <property type="match status" value="1"/>
</dbReference>
<keyword evidence="10" id="KW-1185">Reference proteome</keyword>
<dbReference type="PANTHER" id="PTHR44307">
    <property type="entry name" value="PHOSPHOETHANOLAMINE METHYLTRANSFERASE"/>
    <property type="match status" value="1"/>
</dbReference>
<evidence type="ECO:0000313" key="10">
    <source>
        <dbReference type="Proteomes" id="UP000695562"/>
    </source>
</evidence>
<organism evidence="9 10">
    <name type="scientific">Polysphondylium violaceum</name>
    <dbReference type="NCBI Taxonomy" id="133409"/>
    <lineage>
        <taxon>Eukaryota</taxon>
        <taxon>Amoebozoa</taxon>
        <taxon>Evosea</taxon>
        <taxon>Eumycetozoa</taxon>
        <taxon>Dictyostelia</taxon>
        <taxon>Dictyosteliales</taxon>
        <taxon>Dictyosteliaceae</taxon>
        <taxon>Polysphondylium</taxon>
    </lineage>
</organism>
<dbReference type="AlphaFoldDB" id="A0A8J4UVF1"/>
<dbReference type="EC" id="2.1.1.103" evidence="5"/>
<dbReference type="EMBL" id="AJWJ01000058">
    <property type="protein sequence ID" value="KAF2076516.1"/>
    <property type="molecule type" value="Genomic_DNA"/>
</dbReference>
<feature type="domain" description="Methyltransferase" evidence="8">
    <location>
        <begin position="50"/>
        <end position="205"/>
    </location>
</feature>
<comment type="caution">
    <text evidence="9">The sequence shown here is derived from an EMBL/GenBank/DDBJ whole genome shotgun (WGS) entry which is preliminary data.</text>
</comment>
<accession>A0A8J4UVF1</accession>
<dbReference type="Pfam" id="PF13847">
    <property type="entry name" value="Methyltransf_31"/>
    <property type="match status" value="1"/>
</dbReference>
<evidence type="ECO:0000256" key="3">
    <source>
        <dbReference type="ARBA" id="ARBA00022603"/>
    </source>
</evidence>
<reference evidence="9" key="1">
    <citation type="submission" date="2020-01" db="EMBL/GenBank/DDBJ databases">
        <title>Development of genomics and gene disruption for Polysphondylium violaceum indicates a role for the polyketide synthase stlB in stalk morphogenesis.</title>
        <authorList>
            <person name="Narita B."/>
            <person name="Kawabe Y."/>
            <person name="Kin K."/>
            <person name="Saito T."/>
            <person name="Gibbs R."/>
            <person name="Kuspa A."/>
            <person name="Muzny D."/>
            <person name="Queller D."/>
            <person name="Richards S."/>
            <person name="Strassman J."/>
            <person name="Sucgang R."/>
            <person name="Worley K."/>
            <person name="Schaap P."/>
        </authorList>
    </citation>
    <scope>NUCLEOTIDE SEQUENCE</scope>
    <source>
        <strain evidence="9">QSvi11</strain>
    </source>
</reference>
<keyword evidence="3" id="KW-0489">Methyltransferase</keyword>
<dbReference type="Proteomes" id="UP000695562">
    <property type="component" value="Unassembled WGS sequence"/>
</dbReference>
<evidence type="ECO:0000256" key="7">
    <source>
        <dbReference type="ARBA" id="ARBA00047841"/>
    </source>
</evidence>